<dbReference type="RefSeq" id="WP_103911300.1">
    <property type="nucleotide sequence ID" value="NZ_FNUZ01000005.1"/>
</dbReference>
<evidence type="ECO:0000256" key="1">
    <source>
        <dbReference type="SAM" id="Phobius"/>
    </source>
</evidence>
<feature type="transmembrane region" description="Helical" evidence="1">
    <location>
        <begin position="189"/>
        <end position="211"/>
    </location>
</feature>
<evidence type="ECO:0000313" key="5">
    <source>
        <dbReference type="Proteomes" id="UP000236752"/>
    </source>
</evidence>
<feature type="domain" description="SGNH" evidence="3">
    <location>
        <begin position="497"/>
        <end position="632"/>
    </location>
</feature>
<keyword evidence="4" id="KW-0378">Hydrolase</keyword>
<sequence length="650" mass="72377">MSIAYRPEIDGLRAIAVIPVVLFHAGFPAWTGGFVGVDVFFVISGFLISSIILTDLEAGRFSITRFWERRARRILPALLLVTLASVLVSWFFLTQTQLRDFGESVSAVATFSSNIHFRLESGYFDSAAEMKPLLHTWSLAVEEQFYIIFPVILWGLWRLHRWAAGVGIVVLASMSLIGAQNGLSDDPDAVFFLLPARMWELLVGVLIAIYLRSPQAIVPRRWLAEAGCLLGIAMIGFAVFYFDDSIPFPGVAALIPTLGTALILFFARPDLLSSRILQWRPFVGLGLISFGLYLWHQPLFAYLRHGFLGAPVPAWAFWLAIVASFALSWASYAFVEKPMRYSKRLSTRGVLIVAIISLGSLYGLGWLITQPQAKSLLRVERHFNYLDYRIDNQLLKTESWSELRLLAGNADYGVAKNKFDNHLWFDDDGNDQKILVIGNSHAKDVFNILTRSKVVTDQAQVARFGTQIADIDPRLWQSPNFLAANTILIATAFGPNDLSELEAVVKRILAAGKSVYILRPFPSFPGTGDYTLADQMALDCLRNVACDRGTFHDRVNSAYFDHYSTVGPNSNVVAINSELDRLVVKIPAITLIGRADYICDDTVKRCLGMTEDWAKTLYDTGHHTIAGAQAFATRADLIGLFLPLVEGHKD</sequence>
<dbReference type="InterPro" id="IPR002656">
    <property type="entry name" value="Acyl_transf_3_dom"/>
</dbReference>
<feature type="transmembrane region" description="Helical" evidence="1">
    <location>
        <begin position="137"/>
        <end position="157"/>
    </location>
</feature>
<dbReference type="OrthoDB" id="9796461at2"/>
<dbReference type="EMBL" id="FNUZ01000005">
    <property type="protein sequence ID" value="SEG48786.1"/>
    <property type="molecule type" value="Genomic_DNA"/>
</dbReference>
<dbReference type="InterPro" id="IPR050879">
    <property type="entry name" value="Acyltransferase_3"/>
</dbReference>
<reference evidence="4 5" key="1">
    <citation type="submission" date="2016-10" db="EMBL/GenBank/DDBJ databases">
        <authorList>
            <person name="de Groot N.N."/>
        </authorList>
    </citation>
    <scope>NUCLEOTIDE SEQUENCE [LARGE SCALE GENOMIC DNA]</scope>
    <source>
        <strain evidence="4 5">DSM 26915</strain>
    </source>
</reference>
<feature type="transmembrane region" description="Helical" evidence="1">
    <location>
        <begin position="12"/>
        <end position="30"/>
    </location>
</feature>
<keyword evidence="1" id="KW-0472">Membrane</keyword>
<dbReference type="Pfam" id="PF19040">
    <property type="entry name" value="SGNH"/>
    <property type="match status" value="1"/>
</dbReference>
<gene>
    <name evidence="4" type="ORF">SAMN04488045_2988</name>
</gene>
<evidence type="ECO:0000313" key="4">
    <source>
        <dbReference type="EMBL" id="SEG48786.1"/>
    </source>
</evidence>
<keyword evidence="1" id="KW-1133">Transmembrane helix</keyword>
<organism evidence="4 5">
    <name type="scientific">Thalassococcus halodurans</name>
    <dbReference type="NCBI Taxonomy" id="373675"/>
    <lineage>
        <taxon>Bacteria</taxon>
        <taxon>Pseudomonadati</taxon>
        <taxon>Pseudomonadota</taxon>
        <taxon>Alphaproteobacteria</taxon>
        <taxon>Rhodobacterales</taxon>
        <taxon>Roseobacteraceae</taxon>
        <taxon>Thalassococcus</taxon>
    </lineage>
</organism>
<proteinExistence type="predicted"/>
<keyword evidence="5" id="KW-1185">Reference proteome</keyword>
<dbReference type="PANTHER" id="PTHR23028">
    <property type="entry name" value="ACETYLTRANSFERASE"/>
    <property type="match status" value="1"/>
</dbReference>
<keyword evidence="4" id="KW-0012">Acyltransferase</keyword>
<dbReference type="Proteomes" id="UP000236752">
    <property type="component" value="Unassembled WGS sequence"/>
</dbReference>
<feature type="transmembrane region" description="Helical" evidence="1">
    <location>
        <begin position="223"/>
        <end position="242"/>
    </location>
</feature>
<feature type="transmembrane region" description="Helical" evidence="1">
    <location>
        <begin position="36"/>
        <end position="53"/>
    </location>
</feature>
<name>A0A1H6ALZ5_9RHOB</name>
<evidence type="ECO:0000259" key="3">
    <source>
        <dbReference type="Pfam" id="PF19040"/>
    </source>
</evidence>
<feature type="transmembrane region" description="Helical" evidence="1">
    <location>
        <begin position="74"/>
        <end position="93"/>
    </location>
</feature>
<dbReference type="GO" id="GO:0009103">
    <property type="term" value="P:lipopolysaccharide biosynthetic process"/>
    <property type="evidence" value="ECO:0007669"/>
    <property type="project" value="TreeGrafter"/>
</dbReference>
<feature type="transmembrane region" description="Helical" evidence="1">
    <location>
        <begin position="347"/>
        <end position="368"/>
    </location>
</feature>
<accession>A0A1H6ALZ5</accession>
<keyword evidence="4" id="KW-0808">Transferase</keyword>
<evidence type="ECO:0000259" key="2">
    <source>
        <dbReference type="Pfam" id="PF01757"/>
    </source>
</evidence>
<dbReference type="GO" id="GO:0016747">
    <property type="term" value="F:acyltransferase activity, transferring groups other than amino-acyl groups"/>
    <property type="evidence" value="ECO:0007669"/>
    <property type="project" value="InterPro"/>
</dbReference>
<protein>
    <submittedName>
        <fullName evidence="4">Peptidoglycan/LPS O-acetylase OafA/YrhL, contains acyltransferase and SGNH-hydrolase domains</fullName>
    </submittedName>
</protein>
<feature type="transmembrane region" description="Helical" evidence="1">
    <location>
        <begin position="248"/>
        <end position="267"/>
    </location>
</feature>
<keyword evidence="1" id="KW-0812">Transmembrane</keyword>
<feature type="transmembrane region" description="Helical" evidence="1">
    <location>
        <begin position="164"/>
        <end position="183"/>
    </location>
</feature>
<dbReference type="AlphaFoldDB" id="A0A1H6ALZ5"/>
<dbReference type="Pfam" id="PF01757">
    <property type="entry name" value="Acyl_transf_3"/>
    <property type="match status" value="1"/>
</dbReference>
<feature type="transmembrane region" description="Helical" evidence="1">
    <location>
        <begin position="315"/>
        <end position="335"/>
    </location>
</feature>
<dbReference type="GO" id="GO:0016020">
    <property type="term" value="C:membrane"/>
    <property type="evidence" value="ECO:0007669"/>
    <property type="project" value="TreeGrafter"/>
</dbReference>
<dbReference type="PANTHER" id="PTHR23028:SF53">
    <property type="entry name" value="ACYL_TRANSF_3 DOMAIN-CONTAINING PROTEIN"/>
    <property type="match status" value="1"/>
</dbReference>
<dbReference type="GO" id="GO:0016787">
    <property type="term" value="F:hydrolase activity"/>
    <property type="evidence" value="ECO:0007669"/>
    <property type="project" value="UniProtKB-KW"/>
</dbReference>
<feature type="transmembrane region" description="Helical" evidence="1">
    <location>
        <begin position="279"/>
        <end position="295"/>
    </location>
</feature>
<dbReference type="InterPro" id="IPR043968">
    <property type="entry name" value="SGNH"/>
</dbReference>
<feature type="domain" description="Acyltransferase 3" evidence="2">
    <location>
        <begin position="7"/>
        <end position="332"/>
    </location>
</feature>